<feature type="compositionally biased region" description="Polar residues" evidence="1">
    <location>
        <begin position="246"/>
        <end position="255"/>
    </location>
</feature>
<comment type="caution">
    <text evidence="4">The sequence shown here is derived from an EMBL/GenBank/DDBJ whole genome shotgun (WGS) entry which is preliminary data.</text>
</comment>
<feature type="transmembrane region" description="Helical" evidence="2">
    <location>
        <begin position="261"/>
        <end position="282"/>
    </location>
</feature>
<name>A0ABT2SW14_9FIRM</name>
<dbReference type="Gene3D" id="3.10.20.320">
    <property type="entry name" value="Putative peptidoglycan bound protein (lpxtg motif)"/>
    <property type="match status" value="1"/>
</dbReference>
<evidence type="ECO:0000256" key="1">
    <source>
        <dbReference type="SAM" id="MobiDB-lite"/>
    </source>
</evidence>
<feature type="chain" id="PRO_5045170533" evidence="3">
    <location>
        <begin position="23"/>
        <end position="287"/>
    </location>
</feature>
<gene>
    <name evidence="4" type="ORF">OCV55_10105</name>
</gene>
<evidence type="ECO:0000256" key="2">
    <source>
        <dbReference type="SAM" id="Phobius"/>
    </source>
</evidence>
<feature type="region of interest" description="Disordered" evidence="1">
    <location>
        <begin position="199"/>
        <end position="255"/>
    </location>
</feature>
<evidence type="ECO:0000256" key="3">
    <source>
        <dbReference type="SAM" id="SignalP"/>
    </source>
</evidence>
<protein>
    <submittedName>
        <fullName evidence="4">MucBP domain-containing protein</fullName>
    </submittedName>
</protein>
<feature type="compositionally biased region" description="Acidic residues" evidence="1">
    <location>
        <begin position="228"/>
        <end position="243"/>
    </location>
</feature>
<keyword evidence="2" id="KW-0472">Membrane</keyword>
<evidence type="ECO:0000313" key="4">
    <source>
        <dbReference type="EMBL" id="MCU6739014.1"/>
    </source>
</evidence>
<feature type="compositionally biased region" description="Low complexity" evidence="1">
    <location>
        <begin position="199"/>
        <end position="220"/>
    </location>
</feature>
<keyword evidence="2" id="KW-0812">Transmembrane</keyword>
<dbReference type="Proteomes" id="UP001208364">
    <property type="component" value="Unassembled WGS sequence"/>
</dbReference>
<accession>A0ABT2SW14</accession>
<proteinExistence type="predicted"/>
<dbReference type="EMBL" id="JAOQJR010000010">
    <property type="protein sequence ID" value="MCU6739014.1"/>
    <property type="molecule type" value="Genomic_DNA"/>
</dbReference>
<evidence type="ECO:0000313" key="5">
    <source>
        <dbReference type="Proteomes" id="UP001208364"/>
    </source>
</evidence>
<keyword evidence="3" id="KW-0732">Signal</keyword>
<dbReference type="RefSeq" id="WP_052010792.1">
    <property type="nucleotide sequence ID" value="NZ_JAOQJR010000010.1"/>
</dbReference>
<reference evidence="4 5" key="1">
    <citation type="journal article" date="2021" name="ISME Commun">
        <title>Automated analysis of genomic sequences facilitates high-throughput and comprehensive description of bacteria.</title>
        <authorList>
            <person name="Hitch T.C.A."/>
        </authorList>
    </citation>
    <scope>NUCLEOTIDE SEQUENCE [LARGE SCALE GENOMIC DNA]</scope>
    <source>
        <strain evidence="4 5">H4_15</strain>
    </source>
</reference>
<organism evidence="4 5">
    <name type="scientific">[Clostridium] ammoniilyticum</name>
    <dbReference type="NCBI Taxonomy" id="2981784"/>
    <lineage>
        <taxon>Bacteria</taxon>
        <taxon>Bacillati</taxon>
        <taxon>Bacillota</taxon>
        <taxon>Erysipelotrichia</taxon>
        <taxon>Erysipelotrichales</taxon>
        <taxon>Coprobacillaceae</taxon>
        <taxon>Faecalibacillus</taxon>
    </lineage>
</organism>
<sequence length="287" mass="31351">MMKRLKKLFIMMMSLTVFLSLAYTQVCAYGYKVTLYTGNQGTINSQNEMSINVSKGQMVSLDLSQIELPQDSKYYVKGIRLSGHDSVDNLDPATFVVNGDLDYVVVYGVKGNQVSYTIRYVDENGKQLSEDTVLYGNVGDKPVVAYKYIDSYIPQSYALTKTLVENEKENVFTFTYKPGETGEIIENTNIVTTVISTTPSTNANQGNNGTGNATGVTQNNDGDTTTAGDEDVPQGLVDLDDEDTPKSNISVNNEKNSSTPIYAGIAISLAAIVGIIVAFMTIRKKRV</sequence>
<feature type="signal peptide" evidence="3">
    <location>
        <begin position="1"/>
        <end position="22"/>
    </location>
</feature>
<keyword evidence="2" id="KW-1133">Transmembrane helix</keyword>
<keyword evidence="5" id="KW-1185">Reference proteome</keyword>